<protein>
    <submittedName>
        <fullName evidence="2">Ankyrin repeat-containing protein</fullName>
    </submittedName>
</protein>
<dbReference type="Pfam" id="PF12796">
    <property type="entry name" value="Ank_2"/>
    <property type="match status" value="1"/>
</dbReference>
<proteinExistence type="predicted"/>
<dbReference type="Proteomes" id="UP000039865">
    <property type="component" value="Unassembled WGS sequence"/>
</dbReference>
<dbReference type="InParanoid" id="A0A078AYF6"/>
<evidence type="ECO:0000313" key="2">
    <source>
        <dbReference type="EMBL" id="CDW85823.1"/>
    </source>
</evidence>
<dbReference type="OrthoDB" id="10264606at2759"/>
<dbReference type="SMART" id="SM00248">
    <property type="entry name" value="ANK"/>
    <property type="match status" value="2"/>
</dbReference>
<dbReference type="SUPFAM" id="SSF48403">
    <property type="entry name" value="Ankyrin repeat"/>
    <property type="match status" value="1"/>
</dbReference>
<dbReference type="InterPro" id="IPR036770">
    <property type="entry name" value="Ankyrin_rpt-contain_sf"/>
</dbReference>
<sequence>MKHGDKIQKQMILDVCLELPGFEDQSVWVQALILSVTDSIYLELYIIYDTWQENNYINKWSKKIAQFESQTKESYELQNQIQPQMQVDSYDKAFWKRSTILKIDEVFLPKIDKFVKRARIGFRPFLSQTVKGTNVRNKEKLPALPCSAFGTIEELNSLTENGAYVDQATEFDESLLYIACQFGRYEIAEYLISKGANLNKRTDYDHSPVMAAIQEGHTDIVRLLVRNGADINMNIKNIYFKEQILSKDETFRMIYELERSRYLLIYNSIILPDKQEKTNSKRINKNILKKAIFEYNI</sequence>
<reference evidence="2 3" key="1">
    <citation type="submission" date="2014-06" db="EMBL/GenBank/DDBJ databases">
        <authorList>
            <person name="Swart Estienne"/>
        </authorList>
    </citation>
    <scope>NUCLEOTIDE SEQUENCE [LARGE SCALE GENOMIC DNA]</scope>
    <source>
        <strain evidence="2 3">130c</strain>
    </source>
</reference>
<organism evidence="2 3">
    <name type="scientific">Stylonychia lemnae</name>
    <name type="common">Ciliate</name>
    <dbReference type="NCBI Taxonomy" id="5949"/>
    <lineage>
        <taxon>Eukaryota</taxon>
        <taxon>Sar</taxon>
        <taxon>Alveolata</taxon>
        <taxon>Ciliophora</taxon>
        <taxon>Intramacronucleata</taxon>
        <taxon>Spirotrichea</taxon>
        <taxon>Stichotrichia</taxon>
        <taxon>Sporadotrichida</taxon>
        <taxon>Oxytrichidae</taxon>
        <taxon>Stylonychinae</taxon>
        <taxon>Stylonychia</taxon>
    </lineage>
</organism>
<keyword evidence="3" id="KW-1185">Reference proteome</keyword>
<dbReference type="PANTHER" id="PTHR24127">
    <property type="entry name" value="ANKYRIN REPEAT AND EF-HAND DOMAIN-CONTAINING PROTEIN 1"/>
    <property type="match status" value="1"/>
</dbReference>
<dbReference type="PROSITE" id="PS50088">
    <property type="entry name" value="ANK_REPEAT"/>
    <property type="match status" value="2"/>
</dbReference>
<dbReference type="PANTHER" id="PTHR24127:SF1">
    <property type="entry name" value="ANKYRIN REPEAT AND EF-HAND DOMAIN-CONTAINING PROTEIN 1"/>
    <property type="match status" value="1"/>
</dbReference>
<feature type="repeat" description="ANK" evidence="1">
    <location>
        <begin position="171"/>
        <end position="203"/>
    </location>
</feature>
<dbReference type="Gene3D" id="1.25.40.20">
    <property type="entry name" value="Ankyrin repeat-containing domain"/>
    <property type="match status" value="1"/>
</dbReference>
<dbReference type="AlphaFoldDB" id="A0A078AYF6"/>
<name>A0A078AYF6_STYLE</name>
<keyword evidence="1" id="KW-0040">ANK repeat</keyword>
<dbReference type="PROSITE" id="PS50297">
    <property type="entry name" value="ANK_REP_REGION"/>
    <property type="match status" value="2"/>
</dbReference>
<feature type="repeat" description="ANK" evidence="1">
    <location>
        <begin position="204"/>
        <end position="236"/>
    </location>
</feature>
<dbReference type="EMBL" id="CCKQ01014077">
    <property type="protein sequence ID" value="CDW85823.1"/>
    <property type="molecule type" value="Genomic_DNA"/>
</dbReference>
<accession>A0A078AYF6</accession>
<gene>
    <name evidence="2" type="primary">Contig18279.g19420</name>
    <name evidence="2" type="ORF">STYLEM_14910</name>
</gene>
<evidence type="ECO:0000256" key="1">
    <source>
        <dbReference type="PROSITE-ProRule" id="PRU00023"/>
    </source>
</evidence>
<dbReference type="InterPro" id="IPR052801">
    <property type="entry name" value="Ankyrin-EF-hand"/>
</dbReference>
<dbReference type="InterPro" id="IPR002110">
    <property type="entry name" value="Ankyrin_rpt"/>
</dbReference>
<evidence type="ECO:0000313" key="3">
    <source>
        <dbReference type="Proteomes" id="UP000039865"/>
    </source>
</evidence>